<proteinExistence type="predicted"/>
<comment type="caution">
    <text evidence="1">The sequence shown here is derived from an EMBL/GenBank/DDBJ whole genome shotgun (WGS) entry which is preliminary data.</text>
</comment>
<accession>A0ACC0AMW3</accession>
<reference evidence="2" key="1">
    <citation type="journal article" date="2023" name="Nat. Plants">
        <title>Single-cell RNA sequencing provides a high-resolution roadmap for understanding the multicellular compartmentation of specialized metabolism.</title>
        <authorList>
            <person name="Sun S."/>
            <person name="Shen X."/>
            <person name="Li Y."/>
            <person name="Li Y."/>
            <person name="Wang S."/>
            <person name="Li R."/>
            <person name="Zhang H."/>
            <person name="Shen G."/>
            <person name="Guo B."/>
            <person name="Wei J."/>
            <person name="Xu J."/>
            <person name="St-Pierre B."/>
            <person name="Chen S."/>
            <person name="Sun C."/>
        </authorList>
    </citation>
    <scope>NUCLEOTIDE SEQUENCE [LARGE SCALE GENOMIC DNA]</scope>
</reference>
<dbReference type="Proteomes" id="UP001060085">
    <property type="component" value="Linkage Group LG05"/>
</dbReference>
<organism evidence="1 2">
    <name type="scientific">Catharanthus roseus</name>
    <name type="common">Madagascar periwinkle</name>
    <name type="synonym">Vinca rosea</name>
    <dbReference type="NCBI Taxonomy" id="4058"/>
    <lineage>
        <taxon>Eukaryota</taxon>
        <taxon>Viridiplantae</taxon>
        <taxon>Streptophyta</taxon>
        <taxon>Embryophyta</taxon>
        <taxon>Tracheophyta</taxon>
        <taxon>Spermatophyta</taxon>
        <taxon>Magnoliopsida</taxon>
        <taxon>eudicotyledons</taxon>
        <taxon>Gunneridae</taxon>
        <taxon>Pentapetalae</taxon>
        <taxon>asterids</taxon>
        <taxon>lamiids</taxon>
        <taxon>Gentianales</taxon>
        <taxon>Apocynaceae</taxon>
        <taxon>Rauvolfioideae</taxon>
        <taxon>Vinceae</taxon>
        <taxon>Catharanthinae</taxon>
        <taxon>Catharanthus</taxon>
    </lineage>
</organism>
<name>A0ACC0AMW3_CATRO</name>
<evidence type="ECO:0000313" key="1">
    <source>
        <dbReference type="EMBL" id="KAI5661710.1"/>
    </source>
</evidence>
<gene>
    <name evidence="1" type="ORF">M9H77_21033</name>
</gene>
<evidence type="ECO:0000313" key="2">
    <source>
        <dbReference type="Proteomes" id="UP001060085"/>
    </source>
</evidence>
<sequence>MSQMILGGTSFNPLTALLQRKSIREVGELIHSQSFKSKTYCLNALEGNRTLIMHLHSKLIDTQKDQYIFILMGLSCMATKYKPKKMRKFELALRQLIQTDFLSWQFRRFVHLIR</sequence>
<dbReference type="EMBL" id="CM044705">
    <property type="protein sequence ID" value="KAI5661710.1"/>
    <property type="molecule type" value="Genomic_DNA"/>
</dbReference>
<keyword evidence="2" id="KW-1185">Reference proteome</keyword>
<protein>
    <submittedName>
        <fullName evidence="1">Uncharacterized protein</fullName>
    </submittedName>
</protein>